<dbReference type="RefSeq" id="WP_378258390.1">
    <property type="nucleotide sequence ID" value="NZ_JBHSIT010000006.1"/>
</dbReference>
<dbReference type="InterPro" id="IPR009078">
    <property type="entry name" value="Ferritin-like_SF"/>
</dbReference>
<dbReference type="SUPFAM" id="SSF47240">
    <property type="entry name" value="Ferritin-like"/>
    <property type="match status" value="1"/>
</dbReference>
<keyword evidence="3" id="KW-0408">Iron</keyword>
<dbReference type="Gene3D" id="1.20.1260.10">
    <property type="match status" value="1"/>
</dbReference>
<evidence type="ECO:0000313" key="6">
    <source>
        <dbReference type="Proteomes" id="UP001595872"/>
    </source>
</evidence>
<protein>
    <submittedName>
        <fullName evidence="5">DUF4439 domain-containing protein</fullName>
    </submittedName>
</protein>
<reference evidence="6" key="1">
    <citation type="journal article" date="2019" name="Int. J. Syst. Evol. Microbiol.">
        <title>The Global Catalogue of Microorganisms (GCM) 10K type strain sequencing project: providing services to taxonomists for standard genome sequencing and annotation.</title>
        <authorList>
            <consortium name="The Broad Institute Genomics Platform"/>
            <consortium name="The Broad Institute Genome Sequencing Center for Infectious Disease"/>
            <person name="Wu L."/>
            <person name="Ma J."/>
        </authorList>
    </citation>
    <scope>NUCLEOTIDE SEQUENCE [LARGE SCALE GENOMIC DNA]</scope>
    <source>
        <strain evidence="6">KLKA75</strain>
    </source>
</reference>
<evidence type="ECO:0000256" key="1">
    <source>
        <dbReference type="ARBA" id="ARBA00001970"/>
    </source>
</evidence>
<gene>
    <name evidence="5" type="ORF">ACFPCY_23210</name>
</gene>
<dbReference type="EMBL" id="JBHSIT010000006">
    <property type="protein sequence ID" value="MFC4910242.1"/>
    <property type="molecule type" value="Genomic_DNA"/>
</dbReference>
<keyword evidence="2" id="KW-0409">Iron storage</keyword>
<dbReference type="InterPro" id="IPR012347">
    <property type="entry name" value="Ferritin-like"/>
</dbReference>
<evidence type="ECO:0000259" key="4">
    <source>
        <dbReference type="Pfam" id="PF00210"/>
    </source>
</evidence>
<comment type="caution">
    <text evidence="5">The sequence shown here is derived from an EMBL/GenBank/DDBJ whole genome shotgun (WGS) entry which is preliminary data.</text>
</comment>
<dbReference type="Proteomes" id="UP001595872">
    <property type="component" value="Unassembled WGS sequence"/>
</dbReference>
<feature type="domain" description="Ferritin/DPS" evidence="4">
    <location>
        <begin position="67"/>
        <end position="163"/>
    </location>
</feature>
<proteinExistence type="predicted"/>
<dbReference type="PANTHER" id="PTHR30295">
    <property type="entry name" value="BACTERIOFERRITIN"/>
    <property type="match status" value="1"/>
</dbReference>
<evidence type="ECO:0000256" key="2">
    <source>
        <dbReference type="ARBA" id="ARBA00022434"/>
    </source>
</evidence>
<dbReference type="InterPro" id="IPR008331">
    <property type="entry name" value="Ferritin_DPS_dom"/>
</dbReference>
<name>A0ABV9U1R0_9ACTN</name>
<evidence type="ECO:0000313" key="5">
    <source>
        <dbReference type="EMBL" id="MFC4910242.1"/>
    </source>
</evidence>
<keyword evidence="6" id="KW-1185">Reference proteome</keyword>
<sequence length="193" mass="21180">MTAPSAATGKGTMVRIARDIVERAGVDVPALIAALTDAARAELSDFYRYGVLAAHPLAGMDGPLRQIVQDVRTEDRHHFDALAARICELEGRLPDDLFGFVRPAPPPSAADPVAELLVAERRAIETYTRLCERTAGRDHRTHDLVRALLNEELEHRAWFAEYAGIDSGAEPRFRAGFRGRSPYLPRTGPEPSA</sequence>
<organism evidence="5 6">
    <name type="scientific">Actinomadura gamaensis</name>
    <dbReference type="NCBI Taxonomy" id="1763541"/>
    <lineage>
        <taxon>Bacteria</taxon>
        <taxon>Bacillati</taxon>
        <taxon>Actinomycetota</taxon>
        <taxon>Actinomycetes</taxon>
        <taxon>Streptosporangiales</taxon>
        <taxon>Thermomonosporaceae</taxon>
        <taxon>Actinomadura</taxon>
    </lineage>
</organism>
<accession>A0ABV9U1R0</accession>
<dbReference type="Pfam" id="PF00210">
    <property type="entry name" value="Ferritin"/>
    <property type="match status" value="1"/>
</dbReference>
<comment type="cofactor">
    <cofactor evidence="1">
        <name>heme b</name>
        <dbReference type="ChEBI" id="CHEBI:60344"/>
    </cofactor>
</comment>
<dbReference type="PANTHER" id="PTHR30295:SF1">
    <property type="entry name" value="DNA PROTECTION DURING STARVATION PROTEIN"/>
    <property type="match status" value="1"/>
</dbReference>
<evidence type="ECO:0000256" key="3">
    <source>
        <dbReference type="ARBA" id="ARBA00023004"/>
    </source>
</evidence>